<keyword evidence="4" id="KW-1185">Reference proteome</keyword>
<sequence>MFGAVNGLVRLAVLGVGAVIGTAGCAWLVGAAITVAQTPAWGGDSTTSKLPAVAVPRDVPSGTPLSTPDPTVAPTGAPTAAAALPSDLPSTLPSTHSWVPASGDTGAGSTTTAPTGPPVSAAVGAVPRQTPGGVLGGTSDLTDQEIARMLGSDAGSGTSPSSSSVPLPSASPLAG</sequence>
<comment type="caution">
    <text evidence="3">The sequence shown here is derived from an EMBL/GenBank/DDBJ whole genome shotgun (WGS) entry which is preliminary data.</text>
</comment>
<feature type="compositionally biased region" description="Low complexity" evidence="1">
    <location>
        <begin position="68"/>
        <end position="127"/>
    </location>
</feature>
<dbReference type="Proteomes" id="UP000245469">
    <property type="component" value="Unassembled WGS sequence"/>
</dbReference>
<reference evidence="3 4" key="1">
    <citation type="submission" date="2018-03" db="EMBL/GenBank/DDBJ databases">
        <title>Genomic Encyclopedia of Archaeal and Bacterial Type Strains, Phase II (KMG-II): from individual species to whole genera.</title>
        <authorList>
            <person name="Goeker M."/>
        </authorList>
    </citation>
    <scope>NUCLEOTIDE SEQUENCE [LARGE SCALE GENOMIC DNA]</scope>
    <source>
        <strain evidence="3 4">DSM 44889</strain>
    </source>
</reference>
<proteinExistence type="predicted"/>
<evidence type="ECO:0000313" key="4">
    <source>
        <dbReference type="Proteomes" id="UP000245469"/>
    </source>
</evidence>
<evidence type="ECO:0000313" key="3">
    <source>
        <dbReference type="EMBL" id="PWJ54633.1"/>
    </source>
</evidence>
<evidence type="ECO:0000256" key="2">
    <source>
        <dbReference type="SAM" id="Phobius"/>
    </source>
</evidence>
<protein>
    <submittedName>
        <fullName evidence="3">Uncharacterized protein</fullName>
    </submittedName>
</protein>
<keyword evidence="2" id="KW-0472">Membrane</keyword>
<feature type="transmembrane region" description="Helical" evidence="2">
    <location>
        <begin position="7"/>
        <end position="29"/>
    </location>
</feature>
<keyword evidence="2" id="KW-1133">Transmembrane helix</keyword>
<evidence type="ECO:0000256" key="1">
    <source>
        <dbReference type="SAM" id="MobiDB-lite"/>
    </source>
</evidence>
<dbReference type="RefSeq" id="WP_109773557.1">
    <property type="nucleotide sequence ID" value="NZ_QGDQ01000006.1"/>
</dbReference>
<feature type="region of interest" description="Disordered" evidence="1">
    <location>
        <begin position="56"/>
        <end position="175"/>
    </location>
</feature>
<gene>
    <name evidence="3" type="ORF">BXY45_10676</name>
</gene>
<keyword evidence="2" id="KW-0812">Transmembrane</keyword>
<accession>A0A316AAC7</accession>
<dbReference type="AlphaFoldDB" id="A0A316AAC7"/>
<organism evidence="3 4">
    <name type="scientific">Quadrisphaera granulorum</name>
    <dbReference type="NCBI Taxonomy" id="317664"/>
    <lineage>
        <taxon>Bacteria</taxon>
        <taxon>Bacillati</taxon>
        <taxon>Actinomycetota</taxon>
        <taxon>Actinomycetes</taxon>
        <taxon>Kineosporiales</taxon>
        <taxon>Kineosporiaceae</taxon>
        <taxon>Quadrisphaera</taxon>
    </lineage>
</organism>
<feature type="compositionally biased region" description="Low complexity" evidence="1">
    <location>
        <begin position="151"/>
        <end position="175"/>
    </location>
</feature>
<dbReference type="EMBL" id="QGDQ01000006">
    <property type="protein sequence ID" value="PWJ54633.1"/>
    <property type="molecule type" value="Genomic_DNA"/>
</dbReference>
<name>A0A316AAC7_9ACTN</name>